<comment type="caution">
    <text evidence="6">The sequence shown here is derived from an EMBL/GenBank/DDBJ whole genome shotgun (WGS) entry which is preliminary data.</text>
</comment>
<evidence type="ECO:0000313" key="6">
    <source>
        <dbReference type="EMBL" id="MVQ28026.1"/>
    </source>
</evidence>
<feature type="domain" description="Tyr recombinase" evidence="5">
    <location>
        <begin position="166"/>
        <end position="380"/>
    </location>
</feature>
<dbReference type="Gene3D" id="1.10.443.10">
    <property type="entry name" value="Intergrase catalytic core"/>
    <property type="match status" value="1"/>
</dbReference>
<dbReference type="RefSeq" id="WP_157396150.1">
    <property type="nucleotide sequence ID" value="NZ_WSEL01000002.1"/>
</dbReference>
<evidence type="ECO:0000259" key="5">
    <source>
        <dbReference type="PROSITE" id="PS51898"/>
    </source>
</evidence>
<keyword evidence="4" id="KW-0233">DNA recombination</keyword>
<dbReference type="GO" id="GO:0006310">
    <property type="term" value="P:DNA recombination"/>
    <property type="evidence" value="ECO:0007669"/>
    <property type="project" value="UniProtKB-KW"/>
</dbReference>
<dbReference type="InterPro" id="IPR013762">
    <property type="entry name" value="Integrase-like_cat_sf"/>
</dbReference>
<name>A0A6N8IPE0_9BURK</name>
<proteinExistence type="inferred from homology"/>
<accession>A0A6N8IPE0</accession>
<dbReference type="EMBL" id="WSEL01000002">
    <property type="protein sequence ID" value="MVQ28026.1"/>
    <property type="molecule type" value="Genomic_DNA"/>
</dbReference>
<sequence length="507" mass="56061">MKSDKTSANALISALPKEAFTKNGVKFFPRENPWKFQDGVVAVHINFDRIASECRALELSLRWTLMSALRGMAPRYAQNLFEAFVHFSQKLQAAGTGCISVGVREIQAFKAQLLPHEQYRVGTLNALLQRWFSLNQPGVDEESIDYLRESRKPGNRKGHAVRTHDPVRGPFTAIEYTLLYRALDQAYGAGELAVWSFVLGRLLFATGARISQYASMKLCDLKVDTTPDGRRTFTVYVPQVKKGDEHSRKQLKPFELSPQTGQLVLDYIEASLAKGAASDAPFFPSNRPSAGAGAFLGHCTGQELSQRFREAIEPHVPTSHRLNGADLPVSPTRFRYTFGTRMAEQGCSRAVIADRLGHSDLQNVEVYFEVSPELAEDIDEALSSSLAPIAQAFHGRLIENGSQATFAGEPGSTIFDFRLAKSGLGSCGTKAYCGFDKPVACYTCFKFEPWLDAPHEKVLHRLIEDRERHRTDKSIATVNDDAIIAVREVISDCAAVRAQRDGGALNA</sequence>
<gene>
    <name evidence="6" type="ORF">GON04_01085</name>
</gene>
<dbReference type="NCBIfam" id="NF041502">
    <property type="entry name" value="integrase_1"/>
    <property type="match status" value="1"/>
</dbReference>
<dbReference type="AlphaFoldDB" id="A0A6N8IPE0"/>
<dbReference type="GO" id="GO:0003677">
    <property type="term" value="F:DNA binding"/>
    <property type="evidence" value="ECO:0007669"/>
    <property type="project" value="UniProtKB-KW"/>
</dbReference>
<dbReference type="Proteomes" id="UP000469385">
    <property type="component" value="Unassembled WGS sequence"/>
</dbReference>
<comment type="similarity">
    <text evidence="1">Belongs to the 'phage' integrase family.</text>
</comment>
<evidence type="ECO:0000256" key="1">
    <source>
        <dbReference type="ARBA" id="ARBA00008857"/>
    </source>
</evidence>
<dbReference type="PANTHER" id="PTHR30349">
    <property type="entry name" value="PHAGE INTEGRASE-RELATED"/>
    <property type="match status" value="1"/>
</dbReference>
<dbReference type="PROSITE" id="PS51898">
    <property type="entry name" value="TYR_RECOMBINASE"/>
    <property type="match status" value="1"/>
</dbReference>
<evidence type="ECO:0000256" key="2">
    <source>
        <dbReference type="ARBA" id="ARBA00022908"/>
    </source>
</evidence>
<dbReference type="GO" id="GO:0015074">
    <property type="term" value="P:DNA integration"/>
    <property type="evidence" value="ECO:0007669"/>
    <property type="project" value="UniProtKB-KW"/>
</dbReference>
<dbReference type="InterPro" id="IPR011010">
    <property type="entry name" value="DNA_brk_join_enz"/>
</dbReference>
<dbReference type="InterPro" id="IPR048120">
    <property type="entry name" value="Integrase-like"/>
</dbReference>
<keyword evidence="7" id="KW-1185">Reference proteome</keyword>
<dbReference type="Pfam" id="PF00589">
    <property type="entry name" value="Phage_integrase"/>
    <property type="match status" value="1"/>
</dbReference>
<evidence type="ECO:0000256" key="3">
    <source>
        <dbReference type="ARBA" id="ARBA00023125"/>
    </source>
</evidence>
<protein>
    <submittedName>
        <fullName evidence="6">Tyrosine-type recombinase/integrase</fullName>
    </submittedName>
</protein>
<evidence type="ECO:0000256" key="4">
    <source>
        <dbReference type="ARBA" id="ARBA00023172"/>
    </source>
</evidence>
<keyword evidence="3" id="KW-0238">DNA-binding</keyword>
<dbReference type="CDD" id="cd00397">
    <property type="entry name" value="DNA_BRE_C"/>
    <property type="match status" value="1"/>
</dbReference>
<dbReference type="InterPro" id="IPR002104">
    <property type="entry name" value="Integrase_catalytic"/>
</dbReference>
<dbReference type="InterPro" id="IPR050090">
    <property type="entry name" value="Tyrosine_recombinase_XerCD"/>
</dbReference>
<evidence type="ECO:0000313" key="7">
    <source>
        <dbReference type="Proteomes" id="UP000469385"/>
    </source>
</evidence>
<dbReference type="SUPFAM" id="SSF56349">
    <property type="entry name" value="DNA breaking-rejoining enzymes"/>
    <property type="match status" value="1"/>
</dbReference>
<organism evidence="6 7">
    <name type="scientific">Ramlibacter pinisoli</name>
    <dbReference type="NCBI Taxonomy" id="2682844"/>
    <lineage>
        <taxon>Bacteria</taxon>
        <taxon>Pseudomonadati</taxon>
        <taxon>Pseudomonadota</taxon>
        <taxon>Betaproteobacteria</taxon>
        <taxon>Burkholderiales</taxon>
        <taxon>Comamonadaceae</taxon>
        <taxon>Ramlibacter</taxon>
    </lineage>
</organism>
<reference evidence="6 7" key="1">
    <citation type="submission" date="2019-12" db="EMBL/GenBank/DDBJ databases">
        <authorList>
            <person name="Huq M.A."/>
        </authorList>
    </citation>
    <scope>NUCLEOTIDE SEQUENCE [LARGE SCALE GENOMIC DNA]</scope>
    <source>
        <strain evidence="6 7">MAH-25</strain>
    </source>
</reference>
<keyword evidence="2" id="KW-0229">DNA integration</keyword>
<dbReference type="PANTHER" id="PTHR30349:SF41">
    <property type="entry name" value="INTEGRASE_RECOMBINASE PROTEIN MJ0367-RELATED"/>
    <property type="match status" value="1"/>
</dbReference>